<dbReference type="RefSeq" id="WP_087663172.1">
    <property type="nucleotide sequence ID" value="NZ_NIBL01000001.1"/>
</dbReference>
<evidence type="ECO:0000313" key="5">
    <source>
        <dbReference type="EMBL" id="OUZ19568.1"/>
    </source>
</evidence>
<sequence length="283" mass="32741">MRNEQKYRKTMRLVIIIVAVFSALFVFLIGKSYGYSKAKTLYDNQPKTKVVKKESTKDLTQSEVERFLIAYYTKKDLSENRDRYKPFMTETMYDKTVREEELPINQAYKGYTVNQVFQRANIYIDQTNLKVLVQVKFKNTQRVKKGSDDRAIKDVSNQANLQLTYKYDKSKKKYFVNELMPILLDDKQSVTDKNSYPTELPNRLSNIDENNENVEDSSASEAAETSSSDTKQEESSNQVTESKSAESDKTETSTSQEKSTNEENQKSEEPKNKDMQAIIDSSK</sequence>
<name>A0A200HPE4_9ENTE</name>
<dbReference type="Proteomes" id="UP000196503">
    <property type="component" value="Unassembled WGS sequence"/>
</dbReference>
<evidence type="ECO:0008006" key="7">
    <source>
        <dbReference type="Google" id="ProtNLM"/>
    </source>
</evidence>
<feature type="transmembrane region" description="Helical" evidence="2">
    <location>
        <begin position="12"/>
        <end position="30"/>
    </location>
</feature>
<feature type="compositionally biased region" description="Basic and acidic residues" evidence="1">
    <location>
        <begin position="259"/>
        <end position="274"/>
    </location>
</feature>
<dbReference type="AlphaFoldDB" id="A0A200HPE4"/>
<feature type="region of interest" description="Disordered" evidence="1">
    <location>
        <begin position="191"/>
        <end position="283"/>
    </location>
</feature>
<comment type="caution">
    <text evidence="4">The sequence shown here is derived from an EMBL/GenBank/DDBJ whole genome shotgun (WGS) entry which is preliminary data.</text>
</comment>
<proteinExistence type="predicted"/>
<evidence type="ECO:0000313" key="3">
    <source>
        <dbReference type="EMBL" id="OUZ13613.1"/>
    </source>
</evidence>
<dbReference type="EMBL" id="NIBL01000001">
    <property type="protein sequence ID" value="OUZ19568.1"/>
    <property type="molecule type" value="Genomic_DNA"/>
</dbReference>
<dbReference type="EMBL" id="NIBL01000006">
    <property type="protein sequence ID" value="OUZ13613.1"/>
    <property type="molecule type" value="Genomic_DNA"/>
</dbReference>
<evidence type="ECO:0000256" key="1">
    <source>
        <dbReference type="SAM" id="MobiDB-lite"/>
    </source>
</evidence>
<dbReference type="EMBL" id="NIBL01000003">
    <property type="protein sequence ID" value="OUZ14643.1"/>
    <property type="molecule type" value="Genomic_DNA"/>
</dbReference>
<keyword evidence="2" id="KW-1133">Transmembrane helix</keyword>
<accession>A0A200HPE4</accession>
<gene>
    <name evidence="5" type="ORF">A5869_001222</name>
    <name evidence="4" type="ORF">A5869_001741</name>
    <name evidence="3" type="ORF">A5869_002359</name>
</gene>
<keyword evidence="2" id="KW-0812">Transmembrane</keyword>
<evidence type="ECO:0000313" key="4">
    <source>
        <dbReference type="EMBL" id="OUZ14643.1"/>
    </source>
</evidence>
<protein>
    <recommendedName>
        <fullName evidence="7">PrgL</fullName>
    </recommendedName>
</protein>
<keyword evidence="2" id="KW-0472">Membrane</keyword>
<reference evidence="4 6" key="1">
    <citation type="submission" date="2017-05" db="EMBL/GenBank/DDBJ databases">
        <title>The Genome Sequence of Enterococcus faecium 2D5_DIV0622.</title>
        <authorList>
            <consortium name="The Broad Institute Genomics Platform"/>
            <consortium name="The Broad Institute Genomic Center for Infectious Diseases"/>
            <person name="Earl A."/>
            <person name="Manson A."/>
            <person name="Schwartman J."/>
            <person name="Gilmore M."/>
            <person name="Abouelleil A."/>
            <person name="Cao P."/>
            <person name="Chapman S."/>
            <person name="Cusick C."/>
            <person name="Shea T."/>
            <person name="Young S."/>
            <person name="Neafsey D."/>
            <person name="Nusbaum C."/>
            <person name="Birren B."/>
        </authorList>
    </citation>
    <scope>NUCLEOTIDE SEQUENCE [LARGE SCALE GENOMIC DNA]</scope>
    <source>
        <strain evidence="4 6">2D5_DIV0622</strain>
    </source>
</reference>
<evidence type="ECO:0000256" key="2">
    <source>
        <dbReference type="SAM" id="Phobius"/>
    </source>
</evidence>
<evidence type="ECO:0000313" key="6">
    <source>
        <dbReference type="Proteomes" id="UP000196503"/>
    </source>
</evidence>
<feature type="compositionally biased region" description="Low complexity" evidence="1">
    <location>
        <begin position="216"/>
        <end position="229"/>
    </location>
</feature>
<organism evidence="4 6">
    <name type="scientific">Enterococcus cecorum</name>
    <dbReference type="NCBI Taxonomy" id="44008"/>
    <lineage>
        <taxon>Bacteria</taxon>
        <taxon>Bacillati</taxon>
        <taxon>Bacillota</taxon>
        <taxon>Bacilli</taxon>
        <taxon>Lactobacillales</taxon>
        <taxon>Enterococcaceae</taxon>
        <taxon>Enterococcus</taxon>
    </lineage>
</organism>